<evidence type="ECO:0000256" key="1">
    <source>
        <dbReference type="ARBA" id="ARBA00022837"/>
    </source>
</evidence>
<dbReference type="InterPro" id="IPR018247">
    <property type="entry name" value="EF_Hand_1_Ca_BS"/>
</dbReference>
<dbReference type="EMBL" id="BRXY01000011">
    <property type="protein sequence ID" value="GMH52548.1"/>
    <property type="molecule type" value="Genomic_DNA"/>
</dbReference>
<accession>A0A9W7DRI9</accession>
<feature type="region of interest" description="Disordered" evidence="2">
    <location>
        <begin position="1"/>
        <end position="64"/>
    </location>
</feature>
<dbReference type="InterPro" id="IPR002048">
    <property type="entry name" value="EF_hand_dom"/>
</dbReference>
<evidence type="ECO:0000313" key="4">
    <source>
        <dbReference type="EMBL" id="GMH52548.1"/>
    </source>
</evidence>
<dbReference type="PROSITE" id="PS50222">
    <property type="entry name" value="EF_HAND_2"/>
    <property type="match status" value="1"/>
</dbReference>
<keyword evidence="1" id="KW-0106">Calcium</keyword>
<name>A0A9W7DRI9_9STRA</name>
<dbReference type="InterPro" id="IPR011992">
    <property type="entry name" value="EF-hand-dom_pair"/>
</dbReference>
<dbReference type="PROSITE" id="PS00018">
    <property type="entry name" value="EF_HAND_1"/>
    <property type="match status" value="1"/>
</dbReference>
<feature type="compositionally biased region" description="Low complexity" evidence="2">
    <location>
        <begin position="8"/>
        <end position="20"/>
    </location>
</feature>
<keyword evidence="5" id="KW-1185">Reference proteome</keyword>
<dbReference type="Gene3D" id="1.10.238.10">
    <property type="entry name" value="EF-hand"/>
    <property type="match status" value="1"/>
</dbReference>
<sequence length="185" mass="20387">MPVPFSPSCPVVPVSPSNSSTDEITPPVSSNVQSDSSSGPESDTDIERGPQPTPDQGAWKSFLDADGDGTISSRDLVAALFLVGATLSVAEFEELHKKVQVDSGAFSKFVVTNEGPEALQKRYLNEEKLYLEGTWPSRQFKTIMMLSYVFLLPMLNIDWPIRLVEAKNVTDIAWIKTMKVSEDFE</sequence>
<organism evidence="4 5">
    <name type="scientific">Triparma strigata</name>
    <dbReference type="NCBI Taxonomy" id="1606541"/>
    <lineage>
        <taxon>Eukaryota</taxon>
        <taxon>Sar</taxon>
        <taxon>Stramenopiles</taxon>
        <taxon>Ochrophyta</taxon>
        <taxon>Bolidophyceae</taxon>
        <taxon>Parmales</taxon>
        <taxon>Triparmaceae</taxon>
        <taxon>Triparma</taxon>
    </lineage>
</organism>
<feature type="domain" description="EF-hand" evidence="3">
    <location>
        <begin position="63"/>
        <end position="86"/>
    </location>
</feature>
<protein>
    <recommendedName>
        <fullName evidence="3">EF-hand domain-containing protein</fullName>
    </recommendedName>
</protein>
<reference evidence="5" key="1">
    <citation type="journal article" date="2023" name="Commun. Biol.">
        <title>Genome analysis of Parmales, the sister group of diatoms, reveals the evolutionary specialization of diatoms from phago-mixotrophs to photoautotrophs.</title>
        <authorList>
            <person name="Ban H."/>
            <person name="Sato S."/>
            <person name="Yoshikawa S."/>
            <person name="Yamada K."/>
            <person name="Nakamura Y."/>
            <person name="Ichinomiya M."/>
            <person name="Sato N."/>
            <person name="Blanc-Mathieu R."/>
            <person name="Endo H."/>
            <person name="Kuwata A."/>
            <person name="Ogata H."/>
        </authorList>
    </citation>
    <scope>NUCLEOTIDE SEQUENCE [LARGE SCALE GENOMIC DNA]</scope>
    <source>
        <strain evidence="5">NIES 3701</strain>
    </source>
</reference>
<gene>
    <name evidence="4" type="ORF">TrST_g5631</name>
</gene>
<dbReference type="SUPFAM" id="SSF47473">
    <property type="entry name" value="EF-hand"/>
    <property type="match status" value="1"/>
</dbReference>
<evidence type="ECO:0000256" key="2">
    <source>
        <dbReference type="SAM" id="MobiDB-lite"/>
    </source>
</evidence>
<feature type="compositionally biased region" description="Low complexity" evidence="2">
    <location>
        <begin position="29"/>
        <end position="38"/>
    </location>
</feature>
<evidence type="ECO:0000259" key="3">
    <source>
        <dbReference type="PROSITE" id="PS50222"/>
    </source>
</evidence>
<comment type="caution">
    <text evidence="4">The sequence shown here is derived from an EMBL/GenBank/DDBJ whole genome shotgun (WGS) entry which is preliminary data.</text>
</comment>
<dbReference type="GO" id="GO:0005509">
    <property type="term" value="F:calcium ion binding"/>
    <property type="evidence" value="ECO:0007669"/>
    <property type="project" value="InterPro"/>
</dbReference>
<evidence type="ECO:0000313" key="5">
    <source>
        <dbReference type="Proteomes" id="UP001165085"/>
    </source>
</evidence>
<dbReference type="Proteomes" id="UP001165085">
    <property type="component" value="Unassembled WGS sequence"/>
</dbReference>
<dbReference type="AlphaFoldDB" id="A0A9W7DRI9"/>
<proteinExistence type="predicted"/>